<protein>
    <submittedName>
        <fullName evidence="5">Metallophosphoesterase</fullName>
    </submittedName>
</protein>
<dbReference type="Proteomes" id="UP000515811">
    <property type="component" value="Chromosome"/>
</dbReference>
<dbReference type="GO" id="GO:0046872">
    <property type="term" value="F:metal ion binding"/>
    <property type="evidence" value="ECO:0007669"/>
    <property type="project" value="UniProtKB-KW"/>
</dbReference>
<feature type="transmembrane region" description="Helical" evidence="3">
    <location>
        <begin position="61"/>
        <end position="83"/>
    </location>
</feature>
<dbReference type="AlphaFoldDB" id="A0A7G9RPR3"/>
<dbReference type="EMBL" id="CP060714">
    <property type="protein sequence ID" value="QNN57588.1"/>
    <property type="molecule type" value="Genomic_DNA"/>
</dbReference>
<evidence type="ECO:0000313" key="5">
    <source>
        <dbReference type="EMBL" id="QNN57588.1"/>
    </source>
</evidence>
<dbReference type="InterPro" id="IPR004843">
    <property type="entry name" value="Calcineurin-like_PHP"/>
</dbReference>
<dbReference type="Pfam" id="PF00149">
    <property type="entry name" value="Metallophos"/>
    <property type="match status" value="1"/>
</dbReference>
<organism evidence="5 6">
    <name type="scientific">Diaphorobacter ruginosibacter</name>
    <dbReference type="NCBI Taxonomy" id="1715720"/>
    <lineage>
        <taxon>Bacteria</taxon>
        <taxon>Pseudomonadati</taxon>
        <taxon>Pseudomonadota</taxon>
        <taxon>Betaproteobacteria</taxon>
        <taxon>Burkholderiales</taxon>
        <taxon>Comamonadaceae</taxon>
        <taxon>Diaphorobacter</taxon>
    </lineage>
</organism>
<evidence type="ECO:0000256" key="2">
    <source>
        <dbReference type="ARBA" id="ARBA00022801"/>
    </source>
</evidence>
<evidence type="ECO:0000256" key="1">
    <source>
        <dbReference type="ARBA" id="ARBA00022723"/>
    </source>
</evidence>
<keyword evidence="3" id="KW-0472">Membrane</keyword>
<evidence type="ECO:0000259" key="4">
    <source>
        <dbReference type="Pfam" id="PF00149"/>
    </source>
</evidence>
<dbReference type="GO" id="GO:0009245">
    <property type="term" value="P:lipid A biosynthetic process"/>
    <property type="evidence" value="ECO:0007669"/>
    <property type="project" value="TreeGrafter"/>
</dbReference>
<dbReference type="PANTHER" id="PTHR31302:SF31">
    <property type="entry name" value="PHOSPHODIESTERASE YAEI"/>
    <property type="match status" value="1"/>
</dbReference>
<dbReference type="RefSeq" id="WP_187597836.1">
    <property type="nucleotide sequence ID" value="NZ_CP060714.1"/>
</dbReference>
<dbReference type="InterPro" id="IPR029052">
    <property type="entry name" value="Metallo-depent_PP-like"/>
</dbReference>
<proteinExistence type="predicted"/>
<accession>A0A7G9RPR3</accession>
<feature type="transmembrane region" description="Helical" evidence="3">
    <location>
        <begin position="6"/>
        <end position="22"/>
    </location>
</feature>
<dbReference type="CDD" id="cd07385">
    <property type="entry name" value="MPP_YkuE_C"/>
    <property type="match status" value="1"/>
</dbReference>
<dbReference type="GO" id="GO:0016020">
    <property type="term" value="C:membrane"/>
    <property type="evidence" value="ECO:0007669"/>
    <property type="project" value="GOC"/>
</dbReference>
<dbReference type="KEGG" id="drg:H9K76_01425"/>
<keyword evidence="3" id="KW-1133">Transmembrane helix</keyword>
<dbReference type="PANTHER" id="PTHR31302">
    <property type="entry name" value="TRANSMEMBRANE PROTEIN WITH METALLOPHOSPHOESTERASE DOMAIN-RELATED"/>
    <property type="match status" value="1"/>
</dbReference>
<feature type="transmembrane region" description="Helical" evidence="3">
    <location>
        <begin position="104"/>
        <end position="126"/>
    </location>
</feature>
<sequence>MIFYASLAVLPMAVWLWWPLLLRERRGAFWWAVVVTSVLGALPAALIWAMRNTTLSYDVIAHLQVASGWILAALALAFILALLRDLLGLLQRLVGNGMQPRTRIATAVLGVAVALLVSGFGVMQALRIPDVHEQEIVLPSLPAEFDGLRVAVIADIHASPVNNARYVQGIVDRTLAAQPDLIVLPGDMVDGDVPTQAANIAPLAMLSAKYGVFAAPGNHEYYSGYDAWARVFRSLRLTYLENQTQRVKIRGRTLAVSGVGDPAYGRLSRQNADPAVAEGLPPDIEAVARQARGADFHLLLAHQPRLARENAAQGVHLQVSGHTHGGHVLGMDRWLVAPVNNGFVRGAYDVDRMKLFVSSGAGLWAGFAVRLGVPSRIDMLVLRRAPT</sequence>
<keyword evidence="1" id="KW-0479">Metal-binding</keyword>
<feature type="domain" description="Calcineurin-like phosphoesterase" evidence="4">
    <location>
        <begin position="148"/>
        <end position="325"/>
    </location>
</feature>
<evidence type="ECO:0000313" key="6">
    <source>
        <dbReference type="Proteomes" id="UP000515811"/>
    </source>
</evidence>
<keyword evidence="3" id="KW-0812">Transmembrane</keyword>
<reference evidence="5 6" key="1">
    <citation type="submission" date="2020-08" db="EMBL/GenBank/DDBJ databases">
        <title>Genome sequence of Diaphorobacter ruginosibacter DSM 27467T.</title>
        <authorList>
            <person name="Hyun D.-W."/>
            <person name="Bae J.-W."/>
        </authorList>
    </citation>
    <scope>NUCLEOTIDE SEQUENCE [LARGE SCALE GENOMIC DNA]</scope>
    <source>
        <strain evidence="5 6">DSM 27467</strain>
    </source>
</reference>
<dbReference type="Gene3D" id="3.60.21.10">
    <property type="match status" value="1"/>
</dbReference>
<name>A0A7G9RPR3_9BURK</name>
<keyword evidence="6" id="KW-1185">Reference proteome</keyword>
<dbReference type="InterPro" id="IPR051158">
    <property type="entry name" value="Metallophosphoesterase_sf"/>
</dbReference>
<evidence type="ECO:0000256" key="3">
    <source>
        <dbReference type="SAM" id="Phobius"/>
    </source>
</evidence>
<dbReference type="GO" id="GO:0008758">
    <property type="term" value="F:UDP-2,3-diacylglucosamine hydrolase activity"/>
    <property type="evidence" value="ECO:0007669"/>
    <property type="project" value="TreeGrafter"/>
</dbReference>
<gene>
    <name evidence="5" type="ORF">H9K76_01425</name>
</gene>
<feature type="transmembrane region" description="Helical" evidence="3">
    <location>
        <begin position="29"/>
        <end position="49"/>
    </location>
</feature>
<keyword evidence="2" id="KW-0378">Hydrolase</keyword>
<dbReference type="SUPFAM" id="SSF56300">
    <property type="entry name" value="Metallo-dependent phosphatases"/>
    <property type="match status" value="1"/>
</dbReference>